<name>A0AAN6RNR9_9PEZI</name>
<dbReference type="InterPro" id="IPR002523">
    <property type="entry name" value="MgTranspt_CorA/ZnTranspt_ZntB"/>
</dbReference>
<keyword evidence="3 5" id="KW-1133">Transmembrane helix</keyword>
<evidence type="ECO:0000256" key="1">
    <source>
        <dbReference type="ARBA" id="ARBA00004141"/>
    </source>
</evidence>
<dbReference type="EMBL" id="MU856224">
    <property type="protein sequence ID" value="KAK3897244.1"/>
    <property type="molecule type" value="Genomic_DNA"/>
</dbReference>
<protein>
    <submittedName>
        <fullName evidence="6">Uncharacterized protein</fullName>
    </submittedName>
</protein>
<dbReference type="AlphaFoldDB" id="A0AAN6RNR9"/>
<reference evidence="6" key="2">
    <citation type="submission" date="2023-05" db="EMBL/GenBank/DDBJ databases">
        <authorList>
            <consortium name="Lawrence Berkeley National Laboratory"/>
            <person name="Steindorff A."/>
            <person name="Hensen N."/>
            <person name="Bonometti L."/>
            <person name="Westerberg I."/>
            <person name="Brannstrom I.O."/>
            <person name="Guillou S."/>
            <person name="Cros-Aarteil S."/>
            <person name="Calhoun S."/>
            <person name="Haridas S."/>
            <person name="Kuo A."/>
            <person name="Mondo S."/>
            <person name="Pangilinan J."/>
            <person name="Riley R."/>
            <person name="Labutti K."/>
            <person name="Andreopoulos B."/>
            <person name="Lipzen A."/>
            <person name="Chen C."/>
            <person name="Yanf M."/>
            <person name="Daum C."/>
            <person name="Ng V."/>
            <person name="Clum A."/>
            <person name="Ohm R."/>
            <person name="Martin F."/>
            <person name="Silar P."/>
            <person name="Natvig D."/>
            <person name="Lalanne C."/>
            <person name="Gautier V."/>
            <person name="Ament-Velasquez S.L."/>
            <person name="Kruys A."/>
            <person name="Hutchinson M.I."/>
            <person name="Powell A.J."/>
            <person name="Barry K."/>
            <person name="Miller A.N."/>
            <person name="Grigoriev I.V."/>
            <person name="Debuchy R."/>
            <person name="Gladieux P."/>
            <person name="Thoren M.H."/>
            <person name="Johannesson H."/>
        </authorList>
    </citation>
    <scope>NUCLEOTIDE SEQUENCE</scope>
    <source>
        <strain evidence="6">CBS 103.79</strain>
    </source>
</reference>
<evidence type="ECO:0000256" key="2">
    <source>
        <dbReference type="ARBA" id="ARBA00022692"/>
    </source>
</evidence>
<feature type="transmembrane region" description="Helical" evidence="5">
    <location>
        <begin position="402"/>
        <end position="423"/>
    </location>
</feature>
<dbReference type="Proteomes" id="UP001303889">
    <property type="component" value="Unassembled WGS sequence"/>
</dbReference>
<comment type="caution">
    <text evidence="6">The sequence shown here is derived from an EMBL/GenBank/DDBJ whole genome shotgun (WGS) entry which is preliminary data.</text>
</comment>
<proteinExistence type="predicted"/>
<reference evidence="6" key="1">
    <citation type="journal article" date="2023" name="Mol. Phylogenet. Evol.">
        <title>Genome-scale phylogeny and comparative genomics of the fungal order Sordariales.</title>
        <authorList>
            <person name="Hensen N."/>
            <person name="Bonometti L."/>
            <person name="Westerberg I."/>
            <person name="Brannstrom I.O."/>
            <person name="Guillou S."/>
            <person name="Cros-Aarteil S."/>
            <person name="Calhoun S."/>
            <person name="Haridas S."/>
            <person name="Kuo A."/>
            <person name="Mondo S."/>
            <person name="Pangilinan J."/>
            <person name="Riley R."/>
            <person name="LaButti K."/>
            <person name="Andreopoulos B."/>
            <person name="Lipzen A."/>
            <person name="Chen C."/>
            <person name="Yan M."/>
            <person name="Daum C."/>
            <person name="Ng V."/>
            <person name="Clum A."/>
            <person name="Steindorff A."/>
            <person name="Ohm R.A."/>
            <person name="Martin F."/>
            <person name="Silar P."/>
            <person name="Natvig D.O."/>
            <person name="Lalanne C."/>
            <person name="Gautier V."/>
            <person name="Ament-Velasquez S.L."/>
            <person name="Kruys A."/>
            <person name="Hutchinson M.I."/>
            <person name="Powell A.J."/>
            <person name="Barry K."/>
            <person name="Miller A.N."/>
            <person name="Grigoriev I.V."/>
            <person name="Debuchy R."/>
            <person name="Gladieux P."/>
            <person name="Hiltunen Thoren M."/>
            <person name="Johannesson H."/>
        </authorList>
    </citation>
    <scope>NUCLEOTIDE SEQUENCE</scope>
    <source>
        <strain evidence="6">CBS 103.79</strain>
    </source>
</reference>
<evidence type="ECO:0000313" key="7">
    <source>
        <dbReference type="Proteomes" id="UP001303889"/>
    </source>
</evidence>
<comment type="subcellular location">
    <subcellularLocation>
        <location evidence="1">Membrane</location>
        <topology evidence="1">Multi-pass membrane protein</topology>
    </subcellularLocation>
</comment>
<keyword evidence="2 5" id="KW-0812">Transmembrane</keyword>
<dbReference type="GO" id="GO:0046873">
    <property type="term" value="F:metal ion transmembrane transporter activity"/>
    <property type="evidence" value="ECO:0007669"/>
    <property type="project" value="InterPro"/>
</dbReference>
<dbReference type="GO" id="GO:0016020">
    <property type="term" value="C:membrane"/>
    <property type="evidence" value="ECO:0007669"/>
    <property type="project" value="UniProtKB-SubCell"/>
</dbReference>
<dbReference type="InterPro" id="IPR045863">
    <property type="entry name" value="CorA_TM1_TM2"/>
</dbReference>
<feature type="transmembrane region" description="Helical" evidence="5">
    <location>
        <begin position="362"/>
        <end position="381"/>
    </location>
</feature>
<dbReference type="SUPFAM" id="SSF144083">
    <property type="entry name" value="Magnesium transport protein CorA, transmembrane region"/>
    <property type="match status" value="1"/>
</dbReference>
<organism evidence="6 7">
    <name type="scientific">Staphylotrichum tortipilum</name>
    <dbReference type="NCBI Taxonomy" id="2831512"/>
    <lineage>
        <taxon>Eukaryota</taxon>
        <taxon>Fungi</taxon>
        <taxon>Dikarya</taxon>
        <taxon>Ascomycota</taxon>
        <taxon>Pezizomycotina</taxon>
        <taxon>Sordariomycetes</taxon>
        <taxon>Sordariomycetidae</taxon>
        <taxon>Sordariales</taxon>
        <taxon>Chaetomiaceae</taxon>
        <taxon>Staphylotrichum</taxon>
    </lineage>
</organism>
<evidence type="ECO:0000256" key="4">
    <source>
        <dbReference type="ARBA" id="ARBA00023136"/>
    </source>
</evidence>
<evidence type="ECO:0000256" key="5">
    <source>
        <dbReference type="SAM" id="Phobius"/>
    </source>
</evidence>
<dbReference type="Pfam" id="PF01544">
    <property type="entry name" value="CorA"/>
    <property type="match status" value="1"/>
</dbReference>
<evidence type="ECO:0000256" key="3">
    <source>
        <dbReference type="ARBA" id="ARBA00022989"/>
    </source>
</evidence>
<dbReference type="Gene3D" id="1.20.58.340">
    <property type="entry name" value="Magnesium transport protein CorA, transmembrane region"/>
    <property type="match status" value="1"/>
</dbReference>
<evidence type="ECO:0000313" key="6">
    <source>
        <dbReference type="EMBL" id="KAK3897244.1"/>
    </source>
</evidence>
<gene>
    <name evidence="6" type="ORF">C8A05DRAFT_48065</name>
</gene>
<accession>A0AAN6RNR9</accession>
<keyword evidence="4 5" id="KW-0472">Membrane</keyword>
<sequence>MSVDCWPSKARSLSYCDPRLKNSVFSLSRAPNKASPGKKWTPWRKARPRVLALHLNLDGSCKPSVEYADASLLATHLKQQAYNYLLESLSRDFIDVFGEHLQLHPSVFMDLEKLAPVGDHFIREGGGLPFLPSAVHGREHVSIKYHEPRELSRLPTDFRNICDTSGRTIAVTRLMGEFTNVGICRRKCTFWAKGDASGGWTCLIICDPPTRRILSDHRDEGHDVRTWPYGFGYLDFMPLSRQIDVRRGPPRSSMLADLSFYIQNHASALNLSHPYSLRVFVEKLDLTSFDVAAAEELWSDIQAWERRMGEYHDDISGAMVQLGVPLGHHAGSDLKGQGQGFADTAADFQFLRLRFQQVAERVHALAGAISALAGLAGNRAAARAAELSLKEAEQARRQARSLKALTVLGVVFLPLSFAAGILSMAELFLPGGGMFWVYFGVALPLLGLVTLVYVLAEVGYRDGEVKWSVVAVMERLRGMWE</sequence>
<keyword evidence="7" id="KW-1185">Reference proteome</keyword>
<feature type="transmembrane region" description="Helical" evidence="5">
    <location>
        <begin position="435"/>
        <end position="456"/>
    </location>
</feature>